<dbReference type="EMBL" id="SPMZ01000012">
    <property type="protein sequence ID" value="NMQ18456.1"/>
    <property type="molecule type" value="Genomic_DNA"/>
</dbReference>
<dbReference type="Proteomes" id="UP000760480">
    <property type="component" value="Unassembled WGS sequence"/>
</dbReference>
<protein>
    <submittedName>
        <fullName evidence="2">DUF1624 domain-containing protein</fullName>
    </submittedName>
</protein>
<keyword evidence="1" id="KW-0812">Transmembrane</keyword>
<feature type="transmembrane region" description="Helical" evidence="1">
    <location>
        <begin position="187"/>
        <end position="210"/>
    </location>
</feature>
<keyword evidence="1" id="KW-0472">Membrane</keyword>
<feature type="transmembrane region" description="Helical" evidence="1">
    <location>
        <begin position="156"/>
        <end position="175"/>
    </location>
</feature>
<dbReference type="PANTHER" id="PTHR38592:SF3">
    <property type="entry name" value="BLL4819 PROTEIN"/>
    <property type="match status" value="1"/>
</dbReference>
<gene>
    <name evidence="2" type="ORF">E4P82_04145</name>
</gene>
<evidence type="ECO:0000256" key="1">
    <source>
        <dbReference type="SAM" id="Phobius"/>
    </source>
</evidence>
<evidence type="ECO:0000313" key="3">
    <source>
        <dbReference type="Proteomes" id="UP000760480"/>
    </source>
</evidence>
<feature type="transmembrane region" description="Helical" evidence="1">
    <location>
        <begin position="78"/>
        <end position="98"/>
    </location>
</feature>
<feature type="transmembrane region" description="Helical" evidence="1">
    <location>
        <begin position="267"/>
        <end position="286"/>
    </location>
</feature>
<organism evidence="2 3">
    <name type="scientific">Candidatus Competibacter phosphatis</name>
    <dbReference type="NCBI Taxonomy" id="221280"/>
    <lineage>
        <taxon>Bacteria</taxon>
        <taxon>Pseudomonadati</taxon>
        <taxon>Pseudomonadota</taxon>
        <taxon>Gammaproteobacteria</taxon>
        <taxon>Candidatus Competibacteraceae</taxon>
        <taxon>Candidatus Competibacter</taxon>
    </lineage>
</organism>
<proteinExistence type="predicted"/>
<dbReference type="Pfam" id="PF10129">
    <property type="entry name" value="OpgC_C"/>
    <property type="match status" value="1"/>
</dbReference>
<evidence type="ECO:0000313" key="2">
    <source>
        <dbReference type="EMBL" id="NMQ18456.1"/>
    </source>
</evidence>
<dbReference type="InterPro" id="IPR014550">
    <property type="entry name" value="UCP028704_OpgC"/>
</dbReference>
<accession>A0ABX1TKF3</accession>
<feature type="transmembrane region" description="Helical" evidence="1">
    <location>
        <begin position="35"/>
        <end position="57"/>
    </location>
</feature>
<keyword evidence="3" id="KW-1185">Reference proteome</keyword>
<name>A0ABX1TKF3_9GAMM</name>
<keyword evidence="1" id="KW-1133">Transmembrane helix</keyword>
<sequence length="295" mass="33459">MNRFLEIDALRGLLLVLMVINHTPSPLRNLTNQPLGFVSAAEAFVFVSACLCGLAFGRRLHDGGLPEVRRLARRRARQIYTGHVLTLLFCFVIVGQQLGYLSPFYNMLHPYLEQPTNAAVSALLLLYQPPLLDILPMYLLFLLLTPFVLNMLVRAGFRPVLFASLLLWLVAQSGLKEWLVGALADGWLVIAPGAFDLLAWQLLWVSGLFLGYRLQRQRPKRAVLVLPSMPWPVLVSVALIFFCWRWSWIPIPVNHGDPGWLLDKWRLGPLRLLNFFALLYLALWLGPISPRRSGT</sequence>
<dbReference type="PANTHER" id="PTHR38592">
    <property type="entry name" value="BLL4819 PROTEIN"/>
    <property type="match status" value="1"/>
</dbReference>
<dbReference type="RefSeq" id="WP_169247715.1">
    <property type="nucleotide sequence ID" value="NZ_SPMZ01000012.1"/>
</dbReference>
<reference evidence="2 3" key="1">
    <citation type="submission" date="2019-03" db="EMBL/GenBank/DDBJ databases">
        <title>Metabolic reconstructions from genomes of highly enriched 'Candidatus Accumulibacter' and 'Candidatus Competibacter' bioreactor populations.</title>
        <authorList>
            <person name="Annavajhala M.K."/>
            <person name="Welles L."/>
            <person name="Abbas B."/>
            <person name="Sorokin D."/>
            <person name="Park H."/>
            <person name="Van Loosdrecht M."/>
            <person name="Chandran K."/>
        </authorList>
    </citation>
    <scope>NUCLEOTIDE SEQUENCE [LARGE SCALE GENOMIC DNA]</scope>
    <source>
        <strain evidence="2 3">SBR_G</strain>
    </source>
</reference>
<feature type="transmembrane region" description="Helical" evidence="1">
    <location>
        <begin position="222"/>
        <end position="247"/>
    </location>
</feature>
<comment type="caution">
    <text evidence="2">The sequence shown here is derived from an EMBL/GenBank/DDBJ whole genome shotgun (WGS) entry which is preliminary data.</text>
</comment>